<comment type="caution">
    <text evidence="1">The sequence shown here is derived from an EMBL/GenBank/DDBJ whole genome shotgun (WGS) entry which is preliminary data.</text>
</comment>
<proteinExistence type="predicted"/>
<evidence type="ECO:0000313" key="1">
    <source>
        <dbReference type="EMBL" id="KAG4305534.1"/>
    </source>
</evidence>
<accession>A0ACB7CF66</accession>
<organism evidence="1 2">
    <name type="scientific">Pneumocystis oryctolagi</name>
    <dbReference type="NCBI Taxonomy" id="42067"/>
    <lineage>
        <taxon>Eukaryota</taxon>
        <taxon>Fungi</taxon>
        <taxon>Dikarya</taxon>
        <taxon>Ascomycota</taxon>
        <taxon>Taphrinomycotina</taxon>
        <taxon>Pneumocystomycetes</taxon>
        <taxon>Pneumocystaceae</taxon>
        <taxon>Pneumocystis</taxon>
    </lineage>
</organism>
<sequence length="135" mass="15814">MDKVRFFESQTDIFLEKKVSENKLKVPQGISFIKSPSLFLLDPITLSYEYDSLTSSMPRASKDIFSTISEIQTSSLKHYHRLNTDFLTWSKRLEQWKKSTEERNLFKARRLAPGYLDTKQRMLHPIPAKRPSTIS</sequence>
<protein>
    <submittedName>
        <fullName evidence="1">Uncharacterized protein</fullName>
    </submittedName>
</protein>
<keyword evidence="2" id="KW-1185">Reference proteome</keyword>
<reference evidence="1 2" key="1">
    <citation type="journal article" date="2021" name="Commun. Biol.">
        <title>Genomic insights into the host specific adaptation of the Pneumocystis genus.</title>
        <authorList>
            <person name="Cisse O.H."/>
            <person name="Ma L."/>
            <person name="Dekker J.P."/>
            <person name="Khil P.P."/>
            <person name="Youn J.-H."/>
            <person name="Brenchley J.M."/>
            <person name="Blair R."/>
            <person name="Pahar B."/>
            <person name="Chabe M."/>
            <person name="Van Rompay K.K.A."/>
            <person name="Keesler R."/>
            <person name="Sukura A."/>
            <person name="Hirsch V."/>
            <person name="Kutty G."/>
            <person name="Liu Y."/>
            <person name="Peng L."/>
            <person name="Chen J."/>
            <person name="Song J."/>
            <person name="Weissenbacher-Lang C."/>
            <person name="Xu J."/>
            <person name="Upham N.S."/>
            <person name="Stajich J.E."/>
            <person name="Cuomo C.A."/>
            <person name="Cushion M.T."/>
            <person name="Kovacs J.A."/>
        </authorList>
    </citation>
    <scope>NUCLEOTIDE SEQUENCE [LARGE SCALE GENOMIC DNA]</scope>
    <source>
        <strain evidence="1 2">RABM</strain>
    </source>
</reference>
<dbReference type="EMBL" id="JABTEG010000003">
    <property type="protein sequence ID" value="KAG4305534.1"/>
    <property type="molecule type" value="Genomic_DNA"/>
</dbReference>
<name>A0ACB7CF66_9ASCO</name>
<evidence type="ECO:0000313" key="2">
    <source>
        <dbReference type="Proteomes" id="UP000768646"/>
    </source>
</evidence>
<gene>
    <name evidence="1" type="ORF">PORY_001090</name>
</gene>
<dbReference type="Proteomes" id="UP000768646">
    <property type="component" value="Unassembled WGS sequence"/>
</dbReference>